<evidence type="ECO:0000313" key="2">
    <source>
        <dbReference type="EMBL" id="MBO8450989.1"/>
    </source>
</evidence>
<dbReference type="PROSITE" id="PS50801">
    <property type="entry name" value="STAS"/>
    <property type="match status" value="1"/>
</dbReference>
<accession>A0A9D9HH82</accession>
<dbReference type="AlphaFoldDB" id="A0A9D9HH82"/>
<dbReference type="Gene3D" id="3.30.750.24">
    <property type="entry name" value="STAS domain"/>
    <property type="match status" value="1"/>
</dbReference>
<dbReference type="Pfam" id="PF01740">
    <property type="entry name" value="STAS"/>
    <property type="match status" value="1"/>
</dbReference>
<dbReference type="PANTHER" id="PTHR33495:SF2">
    <property type="entry name" value="ANTI-SIGMA FACTOR ANTAGONIST TM_1081-RELATED"/>
    <property type="match status" value="1"/>
</dbReference>
<sequence>MDSISISERTGANYVMLEIAGTINSYTYTEFQKRAYALVKETNLVLDLSRVVNISSAGVGVLIAANEDAADAGYRLFIMNPAEIVRTAVEATGFREMFTIIHSLTEVL</sequence>
<dbReference type="CDD" id="cd07043">
    <property type="entry name" value="STAS_anti-anti-sigma_factors"/>
    <property type="match status" value="1"/>
</dbReference>
<reference evidence="2" key="2">
    <citation type="journal article" date="2021" name="PeerJ">
        <title>Extensive microbial diversity within the chicken gut microbiome revealed by metagenomics and culture.</title>
        <authorList>
            <person name="Gilroy R."/>
            <person name="Ravi A."/>
            <person name="Getino M."/>
            <person name="Pursley I."/>
            <person name="Horton D.L."/>
            <person name="Alikhan N.F."/>
            <person name="Baker D."/>
            <person name="Gharbi K."/>
            <person name="Hall N."/>
            <person name="Watson M."/>
            <person name="Adriaenssens E.M."/>
            <person name="Foster-Nyarko E."/>
            <person name="Jarju S."/>
            <person name="Secka A."/>
            <person name="Antonio M."/>
            <person name="Oren A."/>
            <person name="Chaudhuri R.R."/>
            <person name="La Ragione R."/>
            <person name="Hildebrand F."/>
            <person name="Pallen M.J."/>
        </authorList>
    </citation>
    <scope>NUCLEOTIDE SEQUENCE</scope>
    <source>
        <strain evidence="2">B3-4054</strain>
    </source>
</reference>
<proteinExistence type="predicted"/>
<dbReference type="PANTHER" id="PTHR33495">
    <property type="entry name" value="ANTI-SIGMA FACTOR ANTAGONIST TM_1081-RELATED-RELATED"/>
    <property type="match status" value="1"/>
</dbReference>
<dbReference type="InterPro" id="IPR002645">
    <property type="entry name" value="STAS_dom"/>
</dbReference>
<feature type="domain" description="STAS" evidence="1">
    <location>
        <begin position="4"/>
        <end position="108"/>
    </location>
</feature>
<name>A0A9D9HH82_9SPIR</name>
<dbReference type="GO" id="GO:0043856">
    <property type="term" value="F:anti-sigma factor antagonist activity"/>
    <property type="evidence" value="ECO:0007669"/>
    <property type="project" value="TreeGrafter"/>
</dbReference>
<dbReference type="Proteomes" id="UP000823616">
    <property type="component" value="Unassembled WGS sequence"/>
</dbReference>
<reference evidence="2" key="1">
    <citation type="submission" date="2020-10" db="EMBL/GenBank/DDBJ databases">
        <authorList>
            <person name="Gilroy R."/>
        </authorList>
    </citation>
    <scope>NUCLEOTIDE SEQUENCE</scope>
    <source>
        <strain evidence="2">B3-4054</strain>
    </source>
</reference>
<organism evidence="2 3">
    <name type="scientific">Candidatus Avitreponema avistercoris</name>
    <dbReference type="NCBI Taxonomy" id="2840705"/>
    <lineage>
        <taxon>Bacteria</taxon>
        <taxon>Pseudomonadati</taxon>
        <taxon>Spirochaetota</taxon>
        <taxon>Spirochaetia</taxon>
        <taxon>Spirochaetales</taxon>
        <taxon>Candidatus Avitreponema</taxon>
    </lineage>
</organism>
<evidence type="ECO:0000259" key="1">
    <source>
        <dbReference type="PROSITE" id="PS50801"/>
    </source>
</evidence>
<dbReference type="SUPFAM" id="SSF52091">
    <property type="entry name" value="SpoIIaa-like"/>
    <property type="match status" value="1"/>
</dbReference>
<evidence type="ECO:0000313" key="3">
    <source>
        <dbReference type="Proteomes" id="UP000823616"/>
    </source>
</evidence>
<gene>
    <name evidence="2" type="ORF">IAA96_07795</name>
</gene>
<protein>
    <submittedName>
        <fullName evidence="2">STAS domain-containing protein</fullName>
    </submittedName>
</protein>
<dbReference type="EMBL" id="JADIMS010000145">
    <property type="protein sequence ID" value="MBO8450989.1"/>
    <property type="molecule type" value="Genomic_DNA"/>
</dbReference>
<comment type="caution">
    <text evidence="2">The sequence shown here is derived from an EMBL/GenBank/DDBJ whole genome shotgun (WGS) entry which is preliminary data.</text>
</comment>
<dbReference type="InterPro" id="IPR036513">
    <property type="entry name" value="STAS_dom_sf"/>
</dbReference>